<feature type="compositionally biased region" description="Acidic residues" evidence="1">
    <location>
        <begin position="519"/>
        <end position="557"/>
    </location>
</feature>
<name>A0ABS7TRV9_9BACT</name>
<proteinExistence type="predicted"/>
<feature type="compositionally biased region" description="Basic and acidic residues" evidence="1">
    <location>
        <begin position="361"/>
        <end position="375"/>
    </location>
</feature>
<dbReference type="Proteomes" id="UP001139031">
    <property type="component" value="Unassembled WGS sequence"/>
</dbReference>
<accession>A0ABS7TRV9</accession>
<dbReference type="EMBL" id="JAIRAU010000023">
    <property type="protein sequence ID" value="MBZ5710979.1"/>
    <property type="molecule type" value="Genomic_DNA"/>
</dbReference>
<reference evidence="2" key="1">
    <citation type="submission" date="2021-08" db="EMBL/GenBank/DDBJ databases">
        <authorList>
            <person name="Stevens D.C."/>
        </authorList>
    </citation>
    <scope>NUCLEOTIDE SEQUENCE</scope>
    <source>
        <strain evidence="2">DSM 53165</strain>
    </source>
</reference>
<keyword evidence="3" id="KW-1185">Reference proteome</keyword>
<dbReference type="RefSeq" id="WP_224192748.1">
    <property type="nucleotide sequence ID" value="NZ_JAIRAU010000023.1"/>
</dbReference>
<comment type="caution">
    <text evidence="2">The sequence shown here is derived from an EMBL/GenBank/DDBJ whole genome shotgun (WGS) entry which is preliminary data.</text>
</comment>
<evidence type="ECO:0000313" key="3">
    <source>
        <dbReference type="Proteomes" id="UP001139031"/>
    </source>
</evidence>
<evidence type="ECO:0000256" key="1">
    <source>
        <dbReference type="SAM" id="MobiDB-lite"/>
    </source>
</evidence>
<feature type="region of interest" description="Disordered" evidence="1">
    <location>
        <begin position="516"/>
        <end position="557"/>
    </location>
</feature>
<organism evidence="2 3">
    <name type="scientific">Nannocystis pusilla</name>
    <dbReference type="NCBI Taxonomy" id="889268"/>
    <lineage>
        <taxon>Bacteria</taxon>
        <taxon>Pseudomonadati</taxon>
        <taxon>Myxococcota</taxon>
        <taxon>Polyangia</taxon>
        <taxon>Nannocystales</taxon>
        <taxon>Nannocystaceae</taxon>
        <taxon>Nannocystis</taxon>
    </lineage>
</organism>
<evidence type="ECO:0000313" key="2">
    <source>
        <dbReference type="EMBL" id="MBZ5710979.1"/>
    </source>
</evidence>
<protein>
    <submittedName>
        <fullName evidence="2">Uncharacterized protein</fullName>
    </submittedName>
</protein>
<sequence length="557" mass="59316">MAINTDCKITNSSGKSVVVLNAANSSTNVAQNSTQQGYLQDLTLLTGKSGGAVLADGASDTFTLDETYVDENGDTKTSYIYDLLFSQPDSLFPVMVVGESLNFDSMSYPDITLTAAAAANMGKAFSFCQNIMTSPTSKMAVAFQEAMSDALRLKTVAAIDQAIAAFFNQYDAFKGLDFPSYVAVSTWMRGFAYLWGMDESGKVGQTYYVYSAPDAGKTGATSEGTIVFARKGNAPSPADPTDRQSAMTITLKSTSGTTTALKFADGQVIDSAGGAIALNCSFGFKGTFTGKDTDTTAWAILTGTMLDKPVIAIPMAPDSDWDQFWSGLTFEKLLNYFLQAMGVWMALDFLKQKLTAKEKKLNDDRANKNDGRDPDAQQQADADEASDKVGDAVATQDQKLIDSADPSGKVKLPESDSEFSQAVSEVRPQASEAYQAVAEDNINGAIESAGSQLNDLAQIEVTPDIQEAESDLVDAKQSLSDGDLAAANKSLDSVNKQLPEIVENMGDQVSAELKQQVEEAVEAQEEASEIADETSDNADEAGSGDETPFEDGEIPVE</sequence>
<gene>
    <name evidence="2" type="ORF">K7C98_17170</name>
</gene>
<feature type="region of interest" description="Disordered" evidence="1">
    <location>
        <begin position="361"/>
        <end position="417"/>
    </location>
</feature>